<dbReference type="EMBL" id="CAADRA010005306">
    <property type="protein sequence ID" value="VFT88350.1"/>
    <property type="molecule type" value="Genomic_DNA"/>
</dbReference>
<reference evidence="12 13" key="1">
    <citation type="submission" date="2019-03" db="EMBL/GenBank/DDBJ databases">
        <authorList>
            <person name="Gaulin E."/>
            <person name="Dumas B."/>
        </authorList>
    </citation>
    <scope>NUCLEOTIDE SEQUENCE [LARGE SCALE GENOMIC DNA]</scope>
    <source>
        <strain evidence="12">CBS 568.67</strain>
    </source>
</reference>
<accession>A0A485KT45</accession>
<dbReference type="NCBIfam" id="TIGR00688">
    <property type="entry name" value="rarD"/>
    <property type="match status" value="1"/>
</dbReference>
<feature type="transmembrane region" description="Helical" evidence="9">
    <location>
        <begin position="177"/>
        <end position="197"/>
    </location>
</feature>
<feature type="transmembrane region" description="Helical" evidence="9">
    <location>
        <begin position="74"/>
        <end position="96"/>
    </location>
</feature>
<keyword evidence="4" id="KW-1003">Cell membrane</keyword>
<evidence type="ECO:0000313" key="13">
    <source>
        <dbReference type="Proteomes" id="UP000332933"/>
    </source>
</evidence>
<evidence type="ECO:0000256" key="3">
    <source>
        <dbReference type="ARBA" id="ARBA00022448"/>
    </source>
</evidence>
<keyword evidence="3" id="KW-0813">Transport</keyword>
<evidence type="ECO:0000256" key="2">
    <source>
        <dbReference type="ARBA" id="ARBA00007362"/>
    </source>
</evidence>
<dbReference type="PANTHER" id="PTHR22911">
    <property type="entry name" value="ACYL-MALONYL CONDENSING ENZYME-RELATED"/>
    <property type="match status" value="1"/>
</dbReference>
<evidence type="ECO:0000259" key="10">
    <source>
        <dbReference type="Pfam" id="PF00892"/>
    </source>
</evidence>
<proteinExistence type="inferred from homology"/>
<dbReference type="InterPro" id="IPR004626">
    <property type="entry name" value="RarD"/>
</dbReference>
<feature type="region of interest" description="Disordered" evidence="8">
    <location>
        <begin position="323"/>
        <end position="342"/>
    </location>
</feature>
<name>A0A485KT45_9STRA</name>
<gene>
    <name evidence="12" type="primary">Aste57867_11489</name>
    <name evidence="11" type="ORF">As57867_011446</name>
    <name evidence="12" type="ORF">ASTE57867_11489</name>
</gene>
<evidence type="ECO:0000256" key="4">
    <source>
        <dbReference type="ARBA" id="ARBA00022475"/>
    </source>
</evidence>
<keyword evidence="6 9" id="KW-1133">Transmembrane helix</keyword>
<evidence type="ECO:0000256" key="5">
    <source>
        <dbReference type="ARBA" id="ARBA00022692"/>
    </source>
</evidence>
<dbReference type="SUPFAM" id="SSF103481">
    <property type="entry name" value="Multidrug resistance efflux transporter EmrE"/>
    <property type="match status" value="2"/>
</dbReference>
<protein>
    <submittedName>
        <fullName evidence="12">Aste57867_11489 protein</fullName>
    </submittedName>
</protein>
<evidence type="ECO:0000313" key="11">
    <source>
        <dbReference type="EMBL" id="KAF0697849.1"/>
    </source>
</evidence>
<evidence type="ECO:0000256" key="6">
    <source>
        <dbReference type="ARBA" id="ARBA00022989"/>
    </source>
</evidence>
<comment type="similarity">
    <text evidence="2">Belongs to the EamA transporter family.</text>
</comment>
<dbReference type="InterPro" id="IPR037185">
    <property type="entry name" value="EmrE-like"/>
</dbReference>
<keyword evidence="5 9" id="KW-0812">Transmembrane</keyword>
<dbReference type="AlphaFoldDB" id="A0A485KT45"/>
<feature type="transmembrane region" description="Helical" evidence="9">
    <location>
        <begin position="149"/>
        <end position="165"/>
    </location>
</feature>
<comment type="subcellular location">
    <subcellularLocation>
        <location evidence="1">Cell membrane</location>
        <topology evidence="1">Multi-pass membrane protein</topology>
    </subcellularLocation>
</comment>
<feature type="transmembrane region" description="Helical" evidence="9">
    <location>
        <begin position="209"/>
        <end position="228"/>
    </location>
</feature>
<evidence type="ECO:0000313" key="12">
    <source>
        <dbReference type="EMBL" id="VFT88350.1"/>
    </source>
</evidence>
<feature type="transmembrane region" description="Helical" evidence="9">
    <location>
        <begin position="31"/>
        <end position="54"/>
    </location>
</feature>
<dbReference type="GO" id="GO:0005886">
    <property type="term" value="C:plasma membrane"/>
    <property type="evidence" value="ECO:0007669"/>
    <property type="project" value="UniProtKB-SubCell"/>
</dbReference>
<feature type="domain" description="EamA" evidence="10">
    <location>
        <begin position="7"/>
        <end position="142"/>
    </location>
</feature>
<sequence length="342" mass="37719">MQLLHVGVLNAIGAYVIWGVFPIYWKQLQAIPAIQLCMHRIVWSLFMLVVYIFASQQWTEFRRVAFTWRNVATYAISGVLVGSNWLIFVWAINAGYVVEASLGYFINPLLTVIIGVVFFKETLRRGQMLAIAIAVVGVLILSISYGKFPWISLSLALTFAGYGFVKKRAPLSSMQGLTMETAILFLPALVYLVVVEVRGTGAFLHVDAVSNVLTVGGGIVTVIPLLLFSSAAKQIPLTTLGLLQYTTPILQFLCGVVIYHEPFSTTKLIGFVIVWVALTIFAVEGFYAMRQAKAEDAGHVDRTSAVVVDLQECVEKSTDFHLMEPGQSPASSRHVQHGDSQR</sequence>
<evidence type="ECO:0000256" key="9">
    <source>
        <dbReference type="SAM" id="Phobius"/>
    </source>
</evidence>
<feature type="transmembrane region" description="Helical" evidence="9">
    <location>
        <begin position="240"/>
        <end position="259"/>
    </location>
</feature>
<dbReference type="PANTHER" id="PTHR22911:SF137">
    <property type="entry name" value="SOLUTE CARRIER FAMILY 35 MEMBER G2-RELATED"/>
    <property type="match status" value="1"/>
</dbReference>
<dbReference type="Pfam" id="PF00892">
    <property type="entry name" value="EamA"/>
    <property type="match status" value="2"/>
</dbReference>
<feature type="transmembrane region" description="Helical" evidence="9">
    <location>
        <begin position="126"/>
        <end position="143"/>
    </location>
</feature>
<dbReference type="Proteomes" id="UP000332933">
    <property type="component" value="Unassembled WGS sequence"/>
</dbReference>
<organism evidence="12 13">
    <name type="scientific">Aphanomyces stellatus</name>
    <dbReference type="NCBI Taxonomy" id="120398"/>
    <lineage>
        <taxon>Eukaryota</taxon>
        <taxon>Sar</taxon>
        <taxon>Stramenopiles</taxon>
        <taxon>Oomycota</taxon>
        <taxon>Saprolegniomycetes</taxon>
        <taxon>Saprolegniales</taxon>
        <taxon>Verrucalvaceae</taxon>
        <taxon>Aphanomyces</taxon>
    </lineage>
</organism>
<dbReference type="InterPro" id="IPR000620">
    <property type="entry name" value="EamA_dom"/>
</dbReference>
<reference evidence="11" key="2">
    <citation type="submission" date="2019-06" db="EMBL/GenBank/DDBJ databases">
        <title>Genomics analysis of Aphanomyces spp. identifies a new class of oomycete effector associated with host adaptation.</title>
        <authorList>
            <person name="Gaulin E."/>
        </authorList>
    </citation>
    <scope>NUCLEOTIDE SEQUENCE</scope>
    <source>
        <strain evidence="11">CBS 578.67</strain>
    </source>
</reference>
<evidence type="ECO:0000256" key="8">
    <source>
        <dbReference type="SAM" id="MobiDB-lite"/>
    </source>
</evidence>
<dbReference type="EMBL" id="VJMH01005285">
    <property type="protein sequence ID" value="KAF0697849.1"/>
    <property type="molecule type" value="Genomic_DNA"/>
</dbReference>
<feature type="domain" description="EamA" evidence="10">
    <location>
        <begin position="153"/>
        <end position="280"/>
    </location>
</feature>
<dbReference type="OrthoDB" id="64403at2759"/>
<evidence type="ECO:0000256" key="7">
    <source>
        <dbReference type="ARBA" id="ARBA00023136"/>
    </source>
</evidence>
<keyword evidence="13" id="KW-1185">Reference proteome</keyword>
<feature type="transmembrane region" description="Helical" evidence="9">
    <location>
        <begin position="102"/>
        <end position="119"/>
    </location>
</feature>
<evidence type="ECO:0000256" key="1">
    <source>
        <dbReference type="ARBA" id="ARBA00004651"/>
    </source>
</evidence>
<keyword evidence="7 9" id="KW-0472">Membrane</keyword>
<feature type="transmembrane region" description="Helical" evidence="9">
    <location>
        <begin position="265"/>
        <end position="283"/>
    </location>
</feature>
<feature type="transmembrane region" description="Helical" evidence="9">
    <location>
        <begin position="7"/>
        <end position="25"/>
    </location>
</feature>